<dbReference type="InterPro" id="IPR002777">
    <property type="entry name" value="PFD_beta-like"/>
</dbReference>
<keyword evidence="4" id="KW-0175">Coiled coil</keyword>
<comment type="subunit">
    <text evidence="2">Heterohexamer of two PFD-alpha type and four PFD-beta type subunits.</text>
</comment>
<dbReference type="Pfam" id="PF01920">
    <property type="entry name" value="Prefoldin_2"/>
    <property type="match status" value="1"/>
</dbReference>
<keyword evidence="3" id="KW-0143">Chaperone</keyword>
<sequence length="127" mass="14996">RMAREPDEELRKAFSQLHEKMIDTTQKLKLADLQIEKLKRSKQFAELTTKEITSYPKNTKTYESVGRMFLLDDMDNIKAGLDKRIKNADEKVKTLENNKTYLQQNLKECENNIREMIQQRQNKDTSG</sequence>
<dbReference type="SUPFAM" id="SSF46579">
    <property type="entry name" value="Prefoldin"/>
    <property type="match status" value="1"/>
</dbReference>
<comment type="caution">
    <text evidence="5">The sequence shown here is derived from an EMBL/GenBank/DDBJ whole genome shotgun (WGS) entry which is preliminary data.</text>
</comment>
<dbReference type="GO" id="GO:0005737">
    <property type="term" value="C:cytoplasm"/>
    <property type="evidence" value="ECO:0007669"/>
    <property type="project" value="TreeGrafter"/>
</dbReference>
<accession>A0A6V7HBU5</accession>
<dbReference type="GO" id="GO:0044183">
    <property type="term" value="F:protein folding chaperone"/>
    <property type="evidence" value="ECO:0007669"/>
    <property type="project" value="TreeGrafter"/>
</dbReference>
<dbReference type="CDD" id="cd23164">
    <property type="entry name" value="Prefoldin_1"/>
    <property type="match status" value="1"/>
</dbReference>
<feature type="coiled-coil region" evidence="4">
    <location>
        <begin position="28"/>
        <end position="126"/>
    </location>
</feature>
<dbReference type="InterPro" id="IPR009053">
    <property type="entry name" value="Prefoldin"/>
</dbReference>
<evidence type="ECO:0000313" key="5">
    <source>
        <dbReference type="EMBL" id="CAD1477469.1"/>
    </source>
</evidence>
<comment type="similarity">
    <text evidence="1">Belongs to the prefoldin subunit beta family.</text>
</comment>
<dbReference type="Gene3D" id="1.10.287.370">
    <property type="match status" value="1"/>
</dbReference>
<evidence type="ECO:0000256" key="4">
    <source>
        <dbReference type="SAM" id="Coils"/>
    </source>
</evidence>
<evidence type="ECO:0000256" key="2">
    <source>
        <dbReference type="ARBA" id="ARBA00011695"/>
    </source>
</evidence>
<name>A0A6V7HBU5_9HYME</name>
<reference evidence="5" key="1">
    <citation type="submission" date="2020-07" db="EMBL/GenBank/DDBJ databases">
        <authorList>
            <person name="Nazaruddin N."/>
        </authorList>
    </citation>
    <scope>NUCLEOTIDE SEQUENCE</scope>
</reference>
<evidence type="ECO:0008006" key="7">
    <source>
        <dbReference type="Google" id="ProtNLM"/>
    </source>
</evidence>
<protein>
    <recommendedName>
        <fullName evidence="7">Prefoldin subunit 1</fullName>
    </recommendedName>
</protein>
<dbReference type="AlphaFoldDB" id="A0A6V7HBU5"/>
<organism evidence="5 6">
    <name type="scientific">Heterotrigona itama</name>
    <dbReference type="NCBI Taxonomy" id="395501"/>
    <lineage>
        <taxon>Eukaryota</taxon>
        <taxon>Metazoa</taxon>
        <taxon>Ecdysozoa</taxon>
        <taxon>Arthropoda</taxon>
        <taxon>Hexapoda</taxon>
        <taxon>Insecta</taxon>
        <taxon>Pterygota</taxon>
        <taxon>Neoptera</taxon>
        <taxon>Endopterygota</taxon>
        <taxon>Hymenoptera</taxon>
        <taxon>Apocrita</taxon>
        <taxon>Aculeata</taxon>
        <taxon>Apoidea</taxon>
        <taxon>Anthophila</taxon>
        <taxon>Apidae</taxon>
        <taxon>Heterotrigona</taxon>
    </lineage>
</organism>
<feature type="non-terminal residue" evidence="5">
    <location>
        <position position="1"/>
    </location>
</feature>
<dbReference type="PANTHER" id="PTHR20903:SF0">
    <property type="entry name" value="PREFOLDIN SUBUNIT 1"/>
    <property type="match status" value="1"/>
</dbReference>
<dbReference type="EMBL" id="CAJDYZ010010013">
    <property type="protein sequence ID" value="CAD1477469.1"/>
    <property type="molecule type" value="Genomic_DNA"/>
</dbReference>
<dbReference type="OrthoDB" id="5242628at2759"/>
<dbReference type="PANTHER" id="PTHR20903">
    <property type="entry name" value="PREFOLDIN SUBUNIT 1-RELATED"/>
    <property type="match status" value="1"/>
</dbReference>
<gene>
    <name evidence="5" type="ORF">MHI_LOCUS727136</name>
</gene>
<dbReference type="GO" id="GO:0051082">
    <property type="term" value="F:unfolded protein binding"/>
    <property type="evidence" value="ECO:0007669"/>
    <property type="project" value="InterPro"/>
</dbReference>
<dbReference type="Proteomes" id="UP000752696">
    <property type="component" value="Unassembled WGS sequence"/>
</dbReference>
<keyword evidence="6" id="KW-1185">Reference proteome</keyword>
<dbReference type="GO" id="GO:0016272">
    <property type="term" value="C:prefoldin complex"/>
    <property type="evidence" value="ECO:0007669"/>
    <property type="project" value="InterPro"/>
</dbReference>
<evidence type="ECO:0000256" key="3">
    <source>
        <dbReference type="ARBA" id="ARBA00023186"/>
    </source>
</evidence>
<evidence type="ECO:0000256" key="1">
    <source>
        <dbReference type="ARBA" id="ARBA00008045"/>
    </source>
</evidence>
<proteinExistence type="inferred from homology"/>
<evidence type="ECO:0000313" key="6">
    <source>
        <dbReference type="Proteomes" id="UP000752696"/>
    </source>
</evidence>